<dbReference type="Proteomes" id="UP000094472">
    <property type="component" value="Unassembled WGS sequence"/>
</dbReference>
<protein>
    <submittedName>
        <fullName evidence="1">Uncharacterized protein</fullName>
    </submittedName>
</protein>
<proteinExistence type="predicted"/>
<evidence type="ECO:0000313" key="1">
    <source>
        <dbReference type="EMBL" id="ODR96195.1"/>
    </source>
</evidence>
<gene>
    <name evidence="1" type="ORF">AUC69_15700</name>
</gene>
<comment type="caution">
    <text evidence="1">The sequence shown here is derived from an EMBL/GenBank/DDBJ whole genome shotgun (WGS) entry which is preliminary data.</text>
</comment>
<evidence type="ECO:0000313" key="2">
    <source>
        <dbReference type="Proteomes" id="UP000094472"/>
    </source>
</evidence>
<sequence length="100" mass="10261">MRAGVTNGSRSPSTETCCRLNRANWASALALENALDTCAPHGRHAPLAVSGSVSYTARTTSGARLLQDSCTVSPIVLSDSGNSVSGSFHSSAARPVTNIT</sequence>
<keyword evidence="2" id="KW-1185">Reference proteome</keyword>
<dbReference type="EMBL" id="LPWF01000030">
    <property type="protein sequence ID" value="ODR96195.1"/>
    <property type="molecule type" value="Genomic_DNA"/>
</dbReference>
<name>A0A1E3VRP1_9HYPH</name>
<dbReference type="AlphaFoldDB" id="A0A1E3VRP1"/>
<organism evidence="1 2">
    <name type="scientific">Methyloceanibacter superfactus</name>
    <dbReference type="NCBI Taxonomy" id="1774969"/>
    <lineage>
        <taxon>Bacteria</taxon>
        <taxon>Pseudomonadati</taxon>
        <taxon>Pseudomonadota</taxon>
        <taxon>Alphaproteobacteria</taxon>
        <taxon>Hyphomicrobiales</taxon>
        <taxon>Hyphomicrobiaceae</taxon>
        <taxon>Methyloceanibacter</taxon>
    </lineage>
</organism>
<dbReference type="STRING" id="1774969.AUC69_15700"/>
<accession>A0A1E3VRP1</accession>
<reference evidence="1 2" key="1">
    <citation type="journal article" date="2016" name="Environ. Microbiol.">
        <title>New Methyloceanibacter diversity from North Sea sediments includes methanotroph containing solely the soluble methane monooxygenase.</title>
        <authorList>
            <person name="Vekeman B."/>
            <person name="Kerckhof F.M."/>
            <person name="Cremers G."/>
            <person name="de Vos P."/>
            <person name="Vandamme P."/>
            <person name="Boon N."/>
            <person name="Op den Camp H.J."/>
            <person name="Heylen K."/>
        </authorList>
    </citation>
    <scope>NUCLEOTIDE SEQUENCE [LARGE SCALE GENOMIC DNA]</scope>
    <source>
        <strain evidence="1 2">R-67175</strain>
    </source>
</reference>